<feature type="domain" description="DUF7768" evidence="1">
    <location>
        <begin position="14"/>
        <end position="110"/>
    </location>
</feature>
<dbReference type="AlphaFoldDB" id="A0A0F9JNJ5"/>
<evidence type="ECO:0000313" key="2">
    <source>
        <dbReference type="EMBL" id="KKM64011.1"/>
    </source>
</evidence>
<name>A0A0F9JNJ5_9ZZZZ</name>
<dbReference type="Gene3D" id="3.40.50.10400">
    <property type="entry name" value="Hypothetical protein PA1492"/>
    <property type="match status" value="1"/>
</dbReference>
<reference evidence="2" key="1">
    <citation type="journal article" date="2015" name="Nature">
        <title>Complex archaea that bridge the gap between prokaryotes and eukaryotes.</title>
        <authorList>
            <person name="Spang A."/>
            <person name="Saw J.H."/>
            <person name="Jorgensen S.L."/>
            <person name="Zaremba-Niedzwiedzka K."/>
            <person name="Martijn J."/>
            <person name="Lind A.E."/>
            <person name="van Eijk R."/>
            <person name="Schleper C."/>
            <person name="Guy L."/>
            <person name="Ettema T.J."/>
        </authorList>
    </citation>
    <scope>NUCLEOTIDE SEQUENCE</scope>
</reference>
<evidence type="ECO:0000259" key="1">
    <source>
        <dbReference type="Pfam" id="PF24963"/>
    </source>
</evidence>
<proteinExistence type="predicted"/>
<comment type="caution">
    <text evidence="2">The sequence shown here is derived from an EMBL/GenBank/DDBJ whole genome shotgun (WGS) entry which is preliminary data.</text>
</comment>
<protein>
    <recommendedName>
        <fullName evidence="1">DUF7768 domain-containing protein</fullName>
    </recommendedName>
</protein>
<organism evidence="2">
    <name type="scientific">marine sediment metagenome</name>
    <dbReference type="NCBI Taxonomy" id="412755"/>
    <lineage>
        <taxon>unclassified sequences</taxon>
        <taxon>metagenomes</taxon>
        <taxon>ecological metagenomes</taxon>
    </lineage>
</organism>
<gene>
    <name evidence="2" type="ORF">LCGC14_1505700</name>
</gene>
<sequence>METYETYEKGARMKVVYISAPFTADTAWGIEQNIRIAEEAALSVWKLGAVALCPHTNSRFFFGSASEVVFKEGYLELVRRSDLVYMVGNCGGSSGANTEIAEASKRDIPI</sequence>
<dbReference type="InterPro" id="IPR056670">
    <property type="entry name" value="DUF7768"/>
</dbReference>
<dbReference type="SUPFAM" id="SSF52309">
    <property type="entry name" value="N-(deoxy)ribosyltransferase-like"/>
    <property type="match status" value="1"/>
</dbReference>
<feature type="non-terminal residue" evidence="2">
    <location>
        <position position="110"/>
    </location>
</feature>
<accession>A0A0F9JNJ5</accession>
<dbReference type="Pfam" id="PF24963">
    <property type="entry name" value="DUF7768"/>
    <property type="match status" value="1"/>
</dbReference>
<dbReference type="EMBL" id="LAZR01010985">
    <property type="protein sequence ID" value="KKM64011.1"/>
    <property type="molecule type" value="Genomic_DNA"/>
</dbReference>